<comment type="caution">
    <text evidence="7">The sequence shown here is derived from an EMBL/GenBank/DDBJ whole genome shotgun (WGS) entry which is preliminary data.</text>
</comment>
<dbReference type="Pfam" id="PF01852">
    <property type="entry name" value="START"/>
    <property type="match status" value="1"/>
</dbReference>
<dbReference type="Gene3D" id="3.30.530.20">
    <property type="match status" value="1"/>
</dbReference>
<name>A0ABQ8UAG4_9EUKA</name>
<dbReference type="Proteomes" id="UP001141327">
    <property type="component" value="Unassembled WGS sequence"/>
</dbReference>
<dbReference type="InterPro" id="IPR043556">
    <property type="entry name" value="StARD5/6"/>
</dbReference>
<comment type="function">
    <text evidence="4">May be involved in the intracellular transport of sterols or other lipids. May bind cholesterol or other sterols.</text>
</comment>
<dbReference type="PROSITE" id="PS50848">
    <property type="entry name" value="START"/>
    <property type="match status" value="1"/>
</dbReference>
<dbReference type="InterPro" id="IPR023393">
    <property type="entry name" value="START-like_dom_sf"/>
</dbReference>
<keyword evidence="8" id="KW-1185">Reference proteome</keyword>
<keyword evidence="3" id="KW-0446">Lipid-binding</keyword>
<dbReference type="InterPro" id="IPR002913">
    <property type="entry name" value="START_lipid-bd_dom"/>
</dbReference>
<evidence type="ECO:0000256" key="3">
    <source>
        <dbReference type="ARBA" id="ARBA00023121"/>
    </source>
</evidence>
<keyword evidence="2" id="KW-0445">Lipid transport</keyword>
<dbReference type="SUPFAM" id="SSF55961">
    <property type="entry name" value="Bet v1-like"/>
    <property type="match status" value="1"/>
</dbReference>
<evidence type="ECO:0000313" key="7">
    <source>
        <dbReference type="EMBL" id="KAJ4455013.1"/>
    </source>
</evidence>
<protein>
    <submittedName>
        <fullName evidence="7">StAR-related lipid transfer protein</fullName>
    </submittedName>
</protein>
<dbReference type="PANTHER" id="PTHR46374:SF1">
    <property type="entry name" value="START DOMAIN-CONTAINING PROTEIN"/>
    <property type="match status" value="1"/>
</dbReference>
<dbReference type="SMART" id="SM00234">
    <property type="entry name" value="START"/>
    <property type="match status" value="1"/>
</dbReference>
<accession>A0ABQ8UAG4</accession>
<reference evidence="7" key="1">
    <citation type="journal article" date="2022" name="bioRxiv">
        <title>Genomics of Preaxostyla Flagellates Illuminates Evolutionary Transitions and the Path Towards Mitochondrial Loss.</title>
        <authorList>
            <person name="Novak L.V.F."/>
            <person name="Treitli S.C."/>
            <person name="Pyrih J."/>
            <person name="Halakuc P."/>
            <person name="Pipaliya S.V."/>
            <person name="Vacek V."/>
            <person name="Brzon O."/>
            <person name="Soukal P."/>
            <person name="Eme L."/>
            <person name="Dacks J.B."/>
            <person name="Karnkowska A."/>
            <person name="Elias M."/>
            <person name="Hampl V."/>
        </authorList>
    </citation>
    <scope>NUCLEOTIDE SEQUENCE</scope>
    <source>
        <strain evidence="7">RCP-MX</strain>
    </source>
</reference>
<dbReference type="PANTHER" id="PTHR46374">
    <property type="entry name" value="PROTEIN CBG07384"/>
    <property type="match status" value="1"/>
</dbReference>
<dbReference type="InterPro" id="IPR000799">
    <property type="entry name" value="StAR-like"/>
</dbReference>
<evidence type="ECO:0000259" key="6">
    <source>
        <dbReference type="PROSITE" id="PS50848"/>
    </source>
</evidence>
<evidence type="ECO:0000256" key="4">
    <source>
        <dbReference type="ARBA" id="ARBA00024750"/>
    </source>
</evidence>
<evidence type="ECO:0000256" key="2">
    <source>
        <dbReference type="ARBA" id="ARBA00023055"/>
    </source>
</evidence>
<sequence length="227" mass="25130">MPFDGEWKLLKENEQCRVYSRDIPDGTGLPEFRGVGDIDGISPWELGLVMRDYAFRRNWDNTTLQQGMLANPEPDFWLSYNLSAPSLGGMISARDFTDFQFARADSDGGYTHGGSACDFPEVPPLKGIVRGNNSSCGVRMQPIPGAPDKVRLHYVIRSDLRGSLPRWVVNKAMGGVIADFYAKLQLNLPKRDRSRYPPRPEAPGQASHPGFQIPRLDGTPGVVAPRG</sequence>
<feature type="domain" description="START" evidence="6">
    <location>
        <begin position="7"/>
        <end position="193"/>
    </location>
</feature>
<organism evidence="7 8">
    <name type="scientific">Paratrimastix pyriformis</name>
    <dbReference type="NCBI Taxonomy" id="342808"/>
    <lineage>
        <taxon>Eukaryota</taxon>
        <taxon>Metamonada</taxon>
        <taxon>Preaxostyla</taxon>
        <taxon>Paratrimastigidae</taxon>
        <taxon>Paratrimastix</taxon>
    </lineage>
</organism>
<proteinExistence type="predicted"/>
<gene>
    <name evidence="7" type="ORF">PAPYR_10141</name>
</gene>
<evidence type="ECO:0000313" key="8">
    <source>
        <dbReference type="Proteomes" id="UP001141327"/>
    </source>
</evidence>
<feature type="region of interest" description="Disordered" evidence="5">
    <location>
        <begin position="191"/>
        <end position="227"/>
    </location>
</feature>
<evidence type="ECO:0000256" key="5">
    <source>
        <dbReference type="SAM" id="MobiDB-lite"/>
    </source>
</evidence>
<dbReference type="EMBL" id="JAPMOS010000124">
    <property type="protein sequence ID" value="KAJ4455013.1"/>
    <property type="molecule type" value="Genomic_DNA"/>
</dbReference>
<dbReference type="PRINTS" id="PR00978">
    <property type="entry name" value="STARPROTEIN"/>
</dbReference>
<keyword evidence="1" id="KW-0813">Transport</keyword>
<dbReference type="CDD" id="cd00177">
    <property type="entry name" value="START"/>
    <property type="match status" value="1"/>
</dbReference>
<evidence type="ECO:0000256" key="1">
    <source>
        <dbReference type="ARBA" id="ARBA00022448"/>
    </source>
</evidence>